<dbReference type="Proteomes" id="UP001224083">
    <property type="component" value="Unassembled WGS sequence"/>
</dbReference>
<reference evidence="13 14" key="1">
    <citation type="submission" date="2022-12" db="EMBL/GenBank/DDBJ databases">
        <title>Genome sequence of Pasteurellaceae Bisgaard Taxon 45.</title>
        <authorList>
            <person name="Foggin C."/>
            <person name="Rosen L.E."/>
            <person name="Henton M."/>
            <person name="Buys A."/>
            <person name="Floyd T."/>
            <person name="Turner A.D."/>
            <person name="Tarbin J."/>
            <person name="Lloyd A.S."/>
            <person name="Chaitezvi C."/>
            <person name="Ellis R.J."/>
            <person name="Roberts H.C."/>
            <person name="Dastjerdi A."/>
            <person name="Nunez A."/>
            <person name="Van Vliet A.H."/>
            <person name="Steinbach F."/>
        </authorList>
    </citation>
    <scope>NUCLEOTIDE SEQUENCE [LARGE SCALE GENOMIC DNA]</scope>
    <source>
        <strain evidence="13 14">VF20HR</strain>
    </source>
</reference>
<evidence type="ECO:0000256" key="2">
    <source>
        <dbReference type="ARBA" id="ARBA00004370"/>
    </source>
</evidence>
<dbReference type="SMART" id="SM00388">
    <property type="entry name" value="HisKA"/>
    <property type="match status" value="1"/>
</dbReference>
<evidence type="ECO:0000259" key="12">
    <source>
        <dbReference type="PROSITE" id="PS50885"/>
    </source>
</evidence>
<keyword evidence="13" id="KW-0067">ATP-binding</keyword>
<sequence>MQHFPNAILPKSYSVRFRLVIFLITAIFLIIFISGTAIIGLNSTYKALSNLRDSSLNQMFSSMTLGVKTAQISTYAKRLTQTTGALEYQEESKTLAHHAEQLQMLLSKAKQSTPQDTRFSNIIAHIDLLEKSVQDLLLQTHQRHVVLNTKIISELNQGLLHIQHLKRLEKNTALPEQIPATFLPQLNRMEKLIEDAMKSNFSTNIFINIKSHFFLLPNIDHLTDLAQELSKLKALFPQMIDNAKTLEKINLRVQFLTFQIDALVQQINQQYTQLAKEQVDSVDIDSEQIQQRLFTLTLSILLFSLFTILLIIILGHYIYSLIGKRLYSITDALKRLSQGDKNVTVPQQQTQDEIGDLARSFDIFHQNVLTLERTDSLLKEKSELLEHTFLAMRDGLAIFDKQLNLVSYNAQFNTLLGAFFTYAPQQSLHTLVDYFNHQHAKVAGCDQPIDLALLKKVRQAEDFLEIDYLQQVLEWRVSPLKDGLVAFLIDRTQRKKLENEIAHNQKMRAIGHLTGGIAHDFNNFLAVIIGNLDLIDPTALDERQAKRLQRALKAAENSATLTQRLLAYARKQPLHPTALDLNQLVMEFTDLIKHTLPPTIKLQLELGEPLPLVYIDKNQLETALVNLIVNAKDALNHEGNIIIRSTQLRVQRAHCQEEMVQLSIIDDGCGMDEQTQKRVFEPFFTTKQNGRGSGLGLSMVYGFIRQSKGRVLIDSRPNHGTAIHLQLPIAHSVQNEPALTSQDCLNCDTQYQILVVEDKASVRETLSEQLHEMGYQPILCESGEQALALLEQGLTIDYLLSDIMLSGKLTGVDVAKWVEAHLPQVKILLMTGHTEQKEKAAQFPVLIKPFKQAELQQKLTAL</sequence>
<evidence type="ECO:0000259" key="11">
    <source>
        <dbReference type="PROSITE" id="PS50110"/>
    </source>
</evidence>
<organism evidence="13 14">
    <name type="scientific">Bisgaard Taxon 45</name>
    <dbReference type="NCBI Taxonomy" id="304289"/>
    <lineage>
        <taxon>Bacteria</taxon>
        <taxon>Pseudomonadati</taxon>
        <taxon>Pseudomonadota</taxon>
        <taxon>Gammaproteobacteria</taxon>
        <taxon>Pasteurellales</taxon>
        <taxon>Pasteurellaceae</taxon>
    </lineage>
</organism>
<dbReference type="PANTHER" id="PTHR43065">
    <property type="entry name" value="SENSOR HISTIDINE KINASE"/>
    <property type="match status" value="1"/>
</dbReference>
<keyword evidence="8" id="KW-0175">Coiled coil</keyword>
<feature type="transmembrane region" description="Helical" evidence="9">
    <location>
        <begin position="20"/>
        <end position="42"/>
    </location>
</feature>
<protein>
    <recommendedName>
        <fullName evidence="3">histidine kinase</fullName>
        <ecNumber evidence="3">2.7.13.3</ecNumber>
    </recommendedName>
</protein>
<dbReference type="PANTHER" id="PTHR43065:SF42">
    <property type="entry name" value="TWO-COMPONENT SENSOR PPRA"/>
    <property type="match status" value="1"/>
</dbReference>
<dbReference type="InterPro" id="IPR036890">
    <property type="entry name" value="HATPase_C_sf"/>
</dbReference>
<dbReference type="InterPro" id="IPR011006">
    <property type="entry name" value="CheY-like_superfamily"/>
</dbReference>
<dbReference type="Pfam" id="PF00512">
    <property type="entry name" value="HisKA"/>
    <property type="match status" value="1"/>
</dbReference>
<dbReference type="Gene3D" id="3.30.565.10">
    <property type="entry name" value="Histidine kinase-like ATPase, C-terminal domain"/>
    <property type="match status" value="1"/>
</dbReference>
<evidence type="ECO:0000256" key="6">
    <source>
        <dbReference type="ARBA" id="ARBA00022777"/>
    </source>
</evidence>
<evidence type="ECO:0000259" key="10">
    <source>
        <dbReference type="PROSITE" id="PS50109"/>
    </source>
</evidence>
<evidence type="ECO:0000256" key="3">
    <source>
        <dbReference type="ARBA" id="ARBA00012438"/>
    </source>
</evidence>
<dbReference type="Gene3D" id="3.40.50.2300">
    <property type="match status" value="1"/>
</dbReference>
<dbReference type="EC" id="2.7.13.3" evidence="3"/>
<dbReference type="PROSITE" id="PS50110">
    <property type="entry name" value="RESPONSE_REGULATORY"/>
    <property type="match status" value="1"/>
</dbReference>
<keyword evidence="9" id="KW-0812">Transmembrane</keyword>
<accession>A0ABT9KGK7</accession>
<evidence type="ECO:0000256" key="5">
    <source>
        <dbReference type="ARBA" id="ARBA00022679"/>
    </source>
</evidence>
<feature type="domain" description="Response regulatory" evidence="11">
    <location>
        <begin position="752"/>
        <end position="862"/>
    </location>
</feature>
<dbReference type="SUPFAM" id="SSF47384">
    <property type="entry name" value="Homodimeric domain of signal transducing histidine kinase"/>
    <property type="match status" value="1"/>
</dbReference>
<keyword evidence="6" id="KW-0418">Kinase</keyword>
<dbReference type="SUPFAM" id="SSF158472">
    <property type="entry name" value="HAMP domain-like"/>
    <property type="match status" value="1"/>
</dbReference>
<dbReference type="InterPro" id="IPR003594">
    <property type="entry name" value="HATPase_dom"/>
</dbReference>
<dbReference type="SMART" id="SM00304">
    <property type="entry name" value="HAMP"/>
    <property type="match status" value="1"/>
</dbReference>
<evidence type="ECO:0000313" key="14">
    <source>
        <dbReference type="Proteomes" id="UP001224083"/>
    </source>
</evidence>
<comment type="catalytic activity">
    <reaction evidence="1">
        <text>ATP + protein L-histidine = ADP + protein N-phospho-L-histidine.</text>
        <dbReference type="EC" id="2.7.13.3"/>
    </reaction>
</comment>
<dbReference type="GO" id="GO:0005524">
    <property type="term" value="F:ATP binding"/>
    <property type="evidence" value="ECO:0007669"/>
    <property type="project" value="UniProtKB-KW"/>
</dbReference>
<dbReference type="Gene3D" id="3.30.450.20">
    <property type="entry name" value="PAS domain"/>
    <property type="match status" value="1"/>
</dbReference>
<proteinExistence type="predicted"/>
<feature type="transmembrane region" description="Helical" evidence="9">
    <location>
        <begin position="293"/>
        <end position="319"/>
    </location>
</feature>
<gene>
    <name evidence="13" type="ORF">O7M46_04975</name>
</gene>
<keyword evidence="9" id="KW-0472">Membrane</keyword>
<dbReference type="CDD" id="cd06225">
    <property type="entry name" value="HAMP"/>
    <property type="match status" value="1"/>
</dbReference>
<feature type="domain" description="HAMP" evidence="12">
    <location>
        <begin position="320"/>
        <end position="373"/>
    </location>
</feature>
<dbReference type="PRINTS" id="PR00344">
    <property type="entry name" value="BCTRLSENSOR"/>
</dbReference>
<dbReference type="PROSITE" id="PS50109">
    <property type="entry name" value="HIS_KIN"/>
    <property type="match status" value="1"/>
</dbReference>
<keyword evidence="4 7" id="KW-0597">Phosphoprotein</keyword>
<keyword evidence="9" id="KW-1133">Transmembrane helix</keyword>
<dbReference type="InterPro" id="IPR004358">
    <property type="entry name" value="Sig_transdc_His_kin-like_C"/>
</dbReference>
<dbReference type="InterPro" id="IPR003661">
    <property type="entry name" value="HisK_dim/P_dom"/>
</dbReference>
<dbReference type="InterPro" id="IPR036097">
    <property type="entry name" value="HisK_dim/P_sf"/>
</dbReference>
<dbReference type="SUPFAM" id="SSF55874">
    <property type="entry name" value="ATPase domain of HSP90 chaperone/DNA topoisomerase II/histidine kinase"/>
    <property type="match status" value="1"/>
</dbReference>
<evidence type="ECO:0000256" key="4">
    <source>
        <dbReference type="ARBA" id="ARBA00022553"/>
    </source>
</evidence>
<dbReference type="Pfam" id="PF00672">
    <property type="entry name" value="HAMP"/>
    <property type="match status" value="1"/>
</dbReference>
<feature type="coiled-coil region" evidence="8">
    <location>
        <begin position="538"/>
        <end position="565"/>
    </location>
</feature>
<dbReference type="SMART" id="SM00387">
    <property type="entry name" value="HATPase_c"/>
    <property type="match status" value="1"/>
</dbReference>
<keyword evidence="14" id="KW-1185">Reference proteome</keyword>
<evidence type="ECO:0000313" key="13">
    <source>
        <dbReference type="EMBL" id="MDP9500307.1"/>
    </source>
</evidence>
<keyword evidence="5" id="KW-0808">Transferase</keyword>
<evidence type="ECO:0000256" key="1">
    <source>
        <dbReference type="ARBA" id="ARBA00000085"/>
    </source>
</evidence>
<dbReference type="SUPFAM" id="SSF52172">
    <property type="entry name" value="CheY-like"/>
    <property type="match status" value="1"/>
</dbReference>
<dbReference type="InterPro" id="IPR003660">
    <property type="entry name" value="HAMP_dom"/>
</dbReference>
<feature type="domain" description="Histidine kinase" evidence="10">
    <location>
        <begin position="516"/>
        <end position="731"/>
    </location>
</feature>
<dbReference type="EMBL" id="JAQAHH010000006">
    <property type="protein sequence ID" value="MDP9500307.1"/>
    <property type="molecule type" value="Genomic_DNA"/>
</dbReference>
<dbReference type="Pfam" id="PF02518">
    <property type="entry name" value="HATPase_c"/>
    <property type="match status" value="1"/>
</dbReference>
<dbReference type="PROSITE" id="PS50885">
    <property type="entry name" value="HAMP"/>
    <property type="match status" value="1"/>
</dbReference>
<name>A0ABT9KGK7_9PAST</name>
<feature type="modified residue" description="4-aspartylphosphate" evidence="7">
    <location>
        <position position="802"/>
    </location>
</feature>
<dbReference type="CDD" id="cd00082">
    <property type="entry name" value="HisKA"/>
    <property type="match status" value="1"/>
</dbReference>
<evidence type="ECO:0000256" key="8">
    <source>
        <dbReference type="SAM" id="Coils"/>
    </source>
</evidence>
<comment type="subcellular location">
    <subcellularLocation>
        <location evidence="2">Membrane</location>
    </subcellularLocation>
</comment>
<dbReference type="Gene3D" id="6.10.340.10">
    <property type="match status" value="1"/>
</dbReference>
<comment type="caution">
    <text evidence="13">The sequence shown here is derived from an EMBL/GenBank/DDBJ whole genome shotgun (WGS) entry which is preliminary data.</text>
</comment>
<evidence type="ECO:0000256" key="9">
    <source>
        <dbReference type="SAM" id="Phobius"/>
    </source>
</evidence>
<dbReference type="InterPro" id="IPR001789">
    <property type="entry name" value="Sig_transdc_resp-reg_receiver"/>
</dbReference>
<dbReference type="InterPro" id="IPR005467">
    <property type="entry name" value="His_kinase_dom"/>
</dbReference>
<dbReference type="Pfam" id="PF00072">
    <property type="entry name" value="Response_reg"/>
    <property type="match status" value="1"/>
</dbReference>
<dbReference type="Gene3D" id="1.10.287.130">
    <property type="match status" value="1"/>
</dbReference>
<dbReference type="SMART" id="SM00448">
    <property type="entry name" value="REC"/>
    <property type="match status" value="1"/>
</dbReference>
<keyword evidence="13" id="KW-0547">Nucleotide-binding</keyword>
<evidence type="ECO:0000256" key="7">
    <source>
        <dbReference type="PROSITE-ProRule" id="PRU00169"/>
    </source>
</evidence>